<reference evidence="1" key="1">
    <citation type="submission" date="2018-02" db="EMBL/GenBank/DDBJ databases">
        <title>Rhizophora mucronata_Transcriptome.</title>
        <authorList>
            <person name="Meera S.P."/>
            <person name="Sreeshan A."/>
            <person name="Augustine A."/>
        </authorList>
    </citation>
    <scope>NUCLEOTIDE SEQUENCE</scope>
    <source>
        <tissue evidence="1">Leaf</tissue>
    </source>
</reference>
<name>A0A2P2QPG1_RHIMU</name>
<dbReference type="EMBL" id="GGEC01088428">
    <property type="protein sequence ID" value="MBX68912.1"/>
    <property type="molecule type" value="Transcribed_RNA"/>
</dbReference>
<protein>
    <submittedName>
        <fullName evidence="1">Uncharacterized protein</fullName>
    </submittedName>
</protein>
<proteinExistence type="predicted"/>
<accession>A0A2P2QPG1</accession>
<sequence>MWILYKSSRHVSTVGRSKFSKIMTFPTIESFLSKESICKRLSANNQQ</sequence>
<evidence type="ECO:0000313" key="1">
    <source>
        <dbReference type="EMBL" id="MBX68912.1"/>
    </source>
</evidence>
<organism evidence="1">
    <name type="scientific">Rhizophora mucronata</name>
    <name type="common">Asiatic mangrove</name>
    <dbReference type="NCBI Taxonomy" id="61149"/>
    <lineage>
        <taxon>Eukaryota</taxon>
        <taxon>Viridiplantae</taxon>
        <taxon>Streptophyta</taxon>
        <taxon>Embryophyta</taxon>
        <taxon>Tracheophyta</taxon>
        <taxon>Spermatophyta</taxon>
        <taxon>Magnoliopsida</taxon>
        <taxon>eudicotyledons</taxon>
        <taxon>Gunneridae</taxon>
        <taxon>Pentapetalae</taxon>
        <taxon>rosids</taxon>
        <taxon>fabids</taxon>
        <taxon>Malpighiales</taxon>
        <taxon>Rhizophoraceae</taxon>
        <taxon>Rhizophora</taxon>
    </lineage>
</organism>
<dbReference type="AlphaFoldDB" id="A0A2P2QPG1"/>